<dbReference type="EMBL" id="BMFK01000001">
    <property type="protein sequence ID" value="GGE56585.1"/>
    <property type="molecule type" value="Genomic_DNA"/>
</dbReference>
<reference evidence="2" key="1">
    <citation type="journal article" date="2014" name="Int. J. Syst. Evol. Microbiol.">
        <title>Complete genome sequence of Corynebacterium casei LMG S-19264T (=DSM 44701T), isolated from a smear-ripened cheese.</title>
        <authorList>
            <consortium name="US DOE Joint Genome Institute (JGI-PGF)"/>
            <person name="Walter F."/>
            <person name="Albersmeier A."/>
            <person name="Kalinowski J."/>
            <person name="Ruckert C."/>
        </authorList>
    </citation>
    <scope>NUCLEOTIDE SEQUENCE</scope>
    <source>
        <strain evidence="2">CGMCC 1.12698</strain>
    </source>
</reference>
<dbReference type="Pfam" id="PF21747">
    <property type="entry name" value="YpoC"/>
    <property type="match status" value="1"/>
</dbReference>
<sequence>MSQIINIPITFKHVPFYVGEHVLLYKVENGITDNPYFLYDIAYIEEVELLRPWENRFVHIQEIIESWKETIEEVAELFKNRNRKGARPFMVRYIAHFVSSIFWLNERYVAGIDDILISMKELPIKPLNIEERLQFILESPDHYHSFVQLRELYEEFEKIAVKQQILSKKAHNL</sequence>
<comment type="caution">
    <text evidence="2">The sequence shown here is derived from an EMBL/GenBank/DDBJ whole genome shotgun (WGS) entry which is preliminary data.</text>
</comment>
<keyword evidence="3" id="KW-1185">Reference proteome</keyword>
<organism evidence="2 3">
    <name type="scientific">Priestia taiwanensis</name>
    <dbReference type="NCBI Taxonomy" id="1347902"/>
    <lineage>
        <taxon>Bacteria</taxon>
        <taxon>Bacillati</taxon>
        <taxon>Bacillota</taxon>
        <taxon>Bacilli</taxon>
        <taxon>Bacillales</taxon>
        <taxon>Bacillaceae</taxon>
        <taxon>Priestia</taxon>
    </lineage>
</organism>
<dbReference type="AlphaFoldDB" id="A0A917AJH0"/>
<dbReference type="RefSeq" id="WP_188386743.1">
    <property type="nucleotide sequence ID" value="NZ_BMFK01000001.1"/>
</dbReference>
<evidence type="ECO:0000313" key="3">
    <source>
        <dbReference type="Proteomes" id="UP000605259"/>
    </source>
</evidence>
<name>A0A917AJH0_9BACI</name>
<dbReference type="Proteomes" id="UP000605259">
    <property type="component" value="Unassembled WGS sequence"/>
</dbReference>
<reference evidence="2" key="2">
    <citation type="submission" date="2020-09" db="EMBL/GenBank/DDBJ databases">
        <authorList>
            <person name="Sun Q."/>
            <person name="Zhou Y."/>
        </authorList>
    </citation>
    <scope>NUCLEOTIDE SEQUENCE</scope>
    <source>
        <strain evidence="2">CGMCC 1.12698</strain>
    </source>
</reference>
<evidence type="ECO:0000259" key="1">
    <source>
        <dbReference type="Pfam" id="PF21747"/>
    </source>
</evidence>
<dbReference type="InterPro" id="IPR048427">
    <property type="entry name" value="YpoC"/>
</dbReference>
<protein>
    <recommendedName>
        <fullName evidence="1">YpoC-like domain-containing protein</fullName>
    </recommendedName>
</protein>
<proteinExistence type="predicted"/>
<feature type="domain" description="YpoC-like" evidence="1">
    <location>
        <begin position="59"/>
        <end position="168"/>
    </location>
</feature>
<evidence type="ECO:0000313" key="2">
    <source>
        <dbReference type="EMBL" id="GGE56585.1"/>
    </source>
</evidence>
<accession>A0A917AJH0</accession>
<gene>
    <name evidence="2" type="ORF">GCM10007140_03630</name>
</gene>